<comment type="caution">
    <text evidence="7">The sequence shown here is derived from an EMBL/GenBank/DDBJ whole genome shotgun (WGS) entry which is preliminary data.</text>
</comment>
<proteinExistence type="inferred from homology"/>
<evidence type="ECO:0000313" key="8">
    <source>
        <dbReference type="Proteomes" id="UP000266005"/>
    </source>
</evidence>
<dbReference type="AlphaFoldDB" id="A0A399SHS6"/>
<dbReference type="GO" id="GO:0016117">
    <property type="term" value="P:carotenoid biosynthetic process"/>
    <property type="evidence" value="ECO:0007669"/>
    <property type="project" value="UniProtKB-KW"/>
</dbReference>
<keyword evidence="8" id="KW-1185">Reference proteome</keyword>
<dbReference type="Gene3D" id="3.50.50.60">
    <property type="entry name" value="FAD/NAD(P)-binding domain"/>
    <property type="match status" value="2"/>
</dbReference>
<keyword evidence="3 5" id="KW-0125">Carotenoid biosynthesis</keyword>
<name>A0A399SHS6_9BACT</name>
<evidence type="ECO:0000256" key="3">
    <source>
        <dbReference type="ARBA" id="ARBA00022746"/>
    </source>
</evidence>
<evidence type="ECO:0000313" key="7">
    <source>
        <dbReference type="EMBL" id="RIJ42581.1"/>
    </source>
</evidence>
<dbReference type="PANTHER" id="PTHR43734:SF1">
    <property type="entry name" value="PHYTOENE DESATURASE"/>
    <property type="match status" value="1"/>
</dbReference>
<dbReference type="Proteomes" id="UP000266005">
    <property type="component" value="Unassembled WGS sequence"/>
</dbReference>
<feature type="domain" description="Amine oxidase" evidence="6">
    <location>
        <begin position="13"/>
        <end position="487"/>
    </location>
</feature>
<evidence type="ECO:0000259" key="6">
    <source>
        <dbReference type="Pfam" id="PF01593"/>
    </source>
</evidence>
<organism evidence="7 8">
    <name type="scientific">Pontibacter oryzae</name>
    <dbReference type="NCBI Taxonomy" id="2304593"/>
    <lineage>
        <taxon>Bacteria</taxon>
        <taxon>Pseudomonadati</taxon>
        <taxon>Bacteroidota</taxon>
        <taxon>Cytophagia</taxon>
        <taxon>Cytophagales</taxon>
        <taxon>Hymenobacteraceae</taxon>
        <taxon>Pontibacter</taxon>
    </lineage>
</organism>
<dbReference type="InterPro" id="IPR002937">
    <property type="entry name" value="Amino_oxidase"/>
</dbReference>
<dbReference type="PANTHER" id="PTHR43734">
    <property type="entry name" value="PHYTOENE DESATURASE"/>
    <property type="match status" value="1"/>
</dbReference>
<dbReference type="RefSeq" id="WP_119430464.1">
    <property type="nucleotide sequence ID" value="NZ_QWGE01000001.1"/>
</dbReference>
<dbReference type="InterPro" id="IPR036188">
    <property type="entry name" value="FAD/NAD-bd_sf"/>
</dbReference>
<evidence type="ECO:0000256" key="4">
    <source>
        <dbReference type="ARBA" id="ARBA00023002"/>
    </source>
</evidence>
<dbReference type="NCBIfam" id="TIGR02734">
    <property type="entry name" value="crtI_fam"/>
    <property type="match status" value="1"/>
</dbReference>
<evidence type="ECO:0000256" key="1">
    <source>
        <dbReference type="ARBA" id="ARBA00004829"/>
    </source>
</evidence>
<reference evidence="8" key="1">
    <citation type="submission" date="2018-08" db="EMBL/GenBank/DDBJ databases">
        <title>Mucilaginibacter sp. MYSH2.</title>
        <authorList>
            <person name="Seo T."/>
        </authorList>
    </citation>
    <scope>NUCLEOTIDE SEQUENCE [LARGE SCALE GENOMIC DNA]</scope>
    <source>
        <strain evidence="8">KIRAN</strain>
    </source>
</reference>
<evidence type="ECO:0000256" key="2">
    <source>
        <dbReference type="ARBA" id="ARBA00006046"/>
    </source>
</evidence>
<protein>
    <submittedName>
        <fullName evidence="7">Phytoene desaturase</fullName>
    </submittedName>
</protein>
<dbReference type="SUPFAM" id="SSF51905">
    <property type="entry name" value="FAD/NAD(P)-binding domain"/>
    <property type="match status" value="1"/>
</dbReference>
<dbReference type="GO" id="GO:0016491">
    <property type="term" value="F:oxidoreductase activity"/>
    <property type="evidence" value="ECO:0007669"/>
    <property type="project" value="UniProtKB-KW"/>
</dbReference>
<evidence type="ECO:0000256" key="5">
    <source>
        <dbReference type="RuleBase" id="RU362075"/>
    </source>
</evidence>
<dbReference type="OrthoDB" id="9774675at2"/>
<keyword evidence="4 5" id="KW-0560">Oxidoreductase</keyword>
<sequence>MNETRVIVIGSGFSGLAAATSLADQGYEVTVLEKNSGPGGRARSFSAKGFTYDMGPSWYWMPDVFESYFNKFGKSTADYYNLKRLDPSYTVVFGEGDFVDIPAKLPELHTLFESMEKGSSVQLDKFLEQAAYKYKVGINQLVYKPGRSLTEFMSPALLLDVLRMDVFQSFHKHIRRFFTHEKLIKLMEFPILFLGALPQNTPALYSLMNYADISLGTWYPMGGMHKIVEGMVKLATEKGVKFRYNQNVQELAVVNGTLTTVHTSTDTFEADIVVASADYHHVEKHLLPKAYQSYSDSYWESRVMAPSSLLFYLGVNKRLDNLQHHNLFFDEDFGPHAEEIYTHAKWPGKPLFYVSCPSVTDPSVAPKGSENVFILIPVAPGLQDSEEVREKYFNLVMNRLERLTKQDIRSAIVYKRSYAHNDFISDYNAFKGNAYGLANTLMQTAILKPSLKSKKVKNLYYTGQLTVPGPGVPPSIISGQVVAAEIMKEFAPPVTANV</sequence>
<dbReference type="EMBL" id="QWGE01000001">
    <property type="protein sequence ID" value="RIJ42581.1"/>
    <property type="molecule type" value="Genomic_DNA"/>
</dbReference>
<dbReference type="InterPro" id="IPR014105">
    <property type="entry name" value="Carotenoid/retinoid_OxRdtase"/>
</dbReference>
<dbReference type="Pfam" id="PF01593">
    <property type="entry name" value="Amino_oxidase"/>
    <property type="match status" value="1"/>
</dbReference>
<accession>A0A399SHS6</accession>
<comment type="pathway">
    <text evidence="1 5">Carotenoid biosynthesis.</text>
</comment>
<gene>
    <name evidence="7" type="primary">crtI</name>
    <name evidence="7" type="ORF">D1627_01600</name>
</gene>
<comment type="similarity">
    <text evidence="2 5">Belongs to the carotenoid/retinoid oxidoreductase family.</text>
</comment>